<name>A0ABQ9ZKZ7_9CRUS</name>
<reference evidence="2 3" key="1">
    <citation type="journal article" date="2023" name="Nucleic Acids Res.">
        <title>The hologenome of Daphnia magna reveals possible DNA methylation and microbiome-mediated evolution of the host genome.</title>
        <authorList>
            <person name="Chaturvedi A."/>
            <person name="Li X."/>
            <person name="Dhandapani V."/>
            <person name="Marshall H."/>
            <person name="Kissane S."/>
            <person name="Cuenca-Cambronero M."/>
            <person name="Asole G."/>
            <person name="Calvet F."/>
            <person name="Ruiz-Romero M."/>
            <person name="Marangio P."/>
            <person name="Guigo R."/>
            <person name="Rago D."/>
            <person name="Mirbahai L."/>
            <person name="Eastwood N."/>
            <person name="Colbourne J.K."/>
            <person name="Zhou J."/>
            <person name="Mallon E."/>
            <person name="Orsini L."/>
        </authorList>
    </citation>
    <scope>NUCLEOTIDE SEQUENCE [LARGE SCALE GENOMIC DNA]</scope>
    <source>
        <strain evidence="2">LRV0_1</strain>
    </source>
</reference>
<keyword evidence="3" id="KW-1185">Reference proteome</keyword>
<protein>
    <submittedName>
        <fullName evidence="2">Uncharacterized protein</fullName>
    </submittedName>
</protein>
<accession>A0ABQ9ZKZ7</accession>
<comment type="caution">
    <text evidence="2">The sequence shown here is derived from an EMBL/GenBank/DDBJ whole genome shotgun (WGS) entry which is preliminary data.</text>
</comment>
<feature type="region of interest" description="Disordered" evidence="1">
    <location>
        <begin position="108"/>
        <end position="132"/>
    </location>
</feature>
<dbReference type="EMBL" id="JAOYFB010000004">
    <property type="protein sequence ID" value="KAK4013624.1"/>
    <property type="molecule type" value="Genomic_DNA"/>
</dbReference>
<evidence type="ECO:0000313" key="3">
    <source>
        <dbReference type="Proteomes" id="UP001234178"/>
    </source>
</evidence>
<gene>
    <name evidence="2" type="ORF">OUZ56_026177</name>
</gene>
<feature type="region of interest" description="Disordered" evidence="1">
    <location>
        <begin position="1"/>
        <end position="33"/>
    </location>
</feature>
<proteinExistence type="predicted"/>
<dbReference type="Proteomes" id="UP001234178">
    <property type="component" value="Unassembled WGS sequence"/>
</dbReference>
<evidence type="ECO:0000313" key="2">
    <source>
        <dbReference type="EMBL" id="KAK4013624.1"/>
    </source>
</evidence>
<organism evidence="2 3">
    <name type="scientific">Daphnia magna</name>
    <dbReference type="NCBI Taxonomy" id="35525"/>
    <lineage>
        <taxon>Eukaryota</taxon>
        <taxon>Metazoa</taxon>
        <taxon>Ecdysozoa</taxon>
        <taxon>Arthropoda</taxon>
        <taxon>Crustacea</taxon>
        <taxon>Branchiopoda</taxon>
        <taxon>Diplostraca</taxon>
        <taxon>Cladocera</taxon>
        <taxon>Anomopoda</taxon>
        <taxon>Daphniidae</taxon>
        <taxon>Daphnia</taxon>
    </lineage>
</organism>
<sequence>MSTYTGARSRTYSKLSENTAHSESETPLLQQPIVNTDHAAPLVTPATSQCQRPTRSTVSYKSLTITDIAEEHLASLNKRKPSRWQHIKATVSNSPSFLAKTIDWIRRSPPPSDYSDTESESALTSRGNKTSPTKPLPLCIMAAPGAAAASYHSDTLPTVITLLLHQMTSQSEINTIMEELFHSNIHQLEPPLTHQEQTRTPSVEILHLALQELRSSLQKLQEKRSSRPLEKDSIKFQVELIIISPLLTKILPRPQAVLRYNLLKKLNFLLQSPKYHPRHLTPRSRQLIQDLIGPLFVHAEIIIKDLISTLS</sequence>
<feature type="compositionally biased region" description="Polar residues" evidence="1">
    <location>
        <begin position="120"/>
        <end position="132"/>
    </location>
</feature>
<evidence type="ECO:0000256" key="1">
    <source>
        <dbReference type="SAM" id="MobiDB-lite"/>
    </source>
</evidence>